<dbReference type="InterPro" id="IPR040184">
    <property type="entry name" value="Mcm10"/>
</dbReference>
<dbReference type="InterPro" id="IPR055065">
    <property type="entry name" value="OB_MCM10"/>
</dbReference>
<comment type="caution">
    <text evidence="11">The sequence shown here is derived from an EMBL/GenBank/DDBJ whole genome shotgun (WGS) entry which is preliminary data.</text>
</comment>
<dbReference type="Pfam" id="PF24863">
    <property type="entry name" value="zf-CCCH_Mcm10"/>
    <property type="match status" value="1"/>
</dbReference>
<dbReference type="EMBL" id="JAPMOS010000007">
    <property type="protein sequence ID" value="KAJ4461548.1"/>
    <property type="molecule type" value="Genomic_DNA"/>
</dbReference>
<dbReference type="Gene3D" id="2.40.50.140">
    <property type="entry name" value="Nucleic acid-binding proteins"/>
    <property type="match status" value="2"/>
</dbReference>
<accession>A0ABQ8UQV9</accession>
<feature type="region of interest" description="Disordered" evidence="9">
    <location>
        <begin position="424"/>
        <end position="498"/>
    </location>
</feature>
<keyword evidence="5" id="KW-0479">Metal-binding</keyword>
<keyword evidence="12" id="KW-1185">Reference proteome</keyword>
<evidence type="ECO:0000259" key="10">
    <source>
        <dbReference type="SMART" id="SM01280"/>
    </source>
</evidence>
<keyword evidence="6" id="KW-0863">Zinc-finger</keyword>
<reference evidence="11" key="1">
    <citation type="journal article" date="2022" name="bioRxiv">
        <title>Genomics of Preaxostyla Flagellates Illuminates Evolutionary Transitions and the Path Towards Mitochondrial Loss.</title>
        <authorList>
            <person name="Novak L.V.F."/>
            <person name="Treitli S.C."/>
            <person name="Pyrih J."/>
            <person name="Halakuc P."/>
            <person name="Pipaliya S.V."/>
            <person name="Vacek V."/>
            <person name="Brzon O."/>
            <person name="Soukal P."/>
            <person name="Eme L."/>
            <person name="Dacks J.B."/>
            <person name="Karnkowska A."/>
            <person name="Elias M."/>
            <person name="Hampl V."/>
        </authorList>
    </citation>
    <scope>NUCLEOTIDE SEQUENCE</scope>
    <source>
        <strain evidence="11">RCP-MX</strain>
    </source>
</reference>
<feature type="compositionally biased region" description="Low complexity" evidence="9">
    <location>
        <begin position="19"/>
        <end position="33"/>
    </location>
</feature>
<dbReference type="InterPro" id="IPR015408">
    <property type="entry name" value="Znf_Mcm10/DnaG"/>
</dbReference>
<evidence type="ECO:0000313" key="12">
    <source>
        <dbReference type="Proteomes" id="UP001141327"/>
    </source>
</evidence>
<dbReference type="Pfam" id="PF09329">
    <property type="entry name" value="zf-primase"/>
    <property type="match status" value="1"/>
</dbReference>
<evidence type="ECO:0000256" key="8">
    <source>
        <dbReference type="ARBA" id="ARBA00023242"/>
    </source>
</evidence>
<protein>
    <recommendedName>
        <fullName evidence="3">Protein MCM10 homolog</fullName>
    </recommendedName>
</protein>
<dbReference type="PANTHER" id="PTHR13454">
    <property type="entry name" value="PROTEIN MCM10 HOMOLOG"/>
    <property type="match status" value="1"/>
</dbReference>
<evidence type="ECO:0000256" key="4">
    <source>
        <dbReference type="ARBA" id="ARBA00022705"/>
    </source>
</evidence>
<feature type="region of interest" description="Disordered" evidence="9">
    <location>
        <begin position="19"/>
        <end position="46"/>
    </location>
</feature>
<dbReference type="InterPro" id="IPR012340">
    <property type="entry name" value="NA-bd_OB-fold"/>
</dbReference>
<evidence type="ECO:0000256" key="2">
    <source>
        <dbReference type="ARBA" id="ARBA00009679"/>
    </source>
</evidence>
<feature type="compositionally biased region" description="Low complexity" evidence="9">
    <location>
        <begin position="755"/>
        <end position="765"/>
    </location>
</feature>
<feature type="compositionally biased region" description="Basic and acidic residues" evidence="9">
    <location>
        <begin position="586"/>
        <end position="611"/>
    </location>
</feature>
<evidence type="ECO:0000313" key="11">
    <source>
        <dbReference type="EMBL" id="KAJ4461548.1"/>
    </source>
</evidence>
<proteinExistence type="inferred from homology"/>
<evidence type="ECO:0000256" key="5">
    <source>
        <dbReference type="ARBA" id="ARBA00022723"/>
    </source>
</evidence>
<dbReference type="SMART" id="SM01280">
    <property type="entry name" value="Mcm10"/>
    <property type="match status" value="1"/>
</dbReference>
<dbReference type="InterPro" id="IPR015411">
    <property type="entry name" value="Rep_factor_Mcm10_C"/>
</dbReference>
<feature type="region of interest" description="Disordered" evidence="9">
    <location>
        <begin position="510"/>
        <end position="611"/>
    </location>
</feature>
<dbReference type="Pfam" id="PF22379">
    <property type="entry name" value="OB_MCM10"/>
    <property type="match status" value="1"/>
</dbReference>
<name>A0ABQ8UQV9_9EUKA</name>
<keyword evidence="4" id="KW-0235">DNA replication</keyword>
<evidence type="ECO:0000256" key="7">
    <source>
        <dbReference type="ARBA" id="ARBA00022833"/>
    </source>
</evidence>
<dbReference type="Proteomes" id="UP001141327">
    <property type="component" value="Unassembled WGS sequence"/>
</dbReference>
<keyword evidence="8" id="KW-0539">Nucleus</keyword>
<feature type="region of interest" description="Disordered" evidence="9">
    <location>
        <begin position="327"/>
        <end position="371"/>
    </location>
</feature>
<comment type="subcellular location">
    <subcellularLocation>
        <location evidence="1">Nucleus</location>
    </subcellularLocation>
</comment>
<sequence>MLLEAPSMMAQLFGGGSTPAAATTTVSRTSSSAHLPGASRNPNHDSYTGFEISNRVTGPAALSTMLSDVNLISLSRVTAAQGKSASRWATYGVVIGDPRVLRDKRGRNFLIWRLHDLNQTSLSLFTFGACYDMWRSALRLANPAAAAAPSDVFGLATQAGLSTANMPPPAEAAHFNCKEGDVVIVTSPELLTEKSLALSITQPAQLIKVGTCATFGRCKSTKKAGGQCGAPIDTRQGPACIYHAAQALKHVTAMKNGPSLVAGHLVVAEITRAQTSAPPNSFPSTIFFCCDRSASTIRVPARSPPGAPKPSKLLAQVREDTALVSGFRRGTPLSPLPPVATTSSLAATPPGSRTVAGAKHPRSPPPPVVAAGSGGMMARLFGDPATRAALSIPTAVRPATGGLISKMVQDHSARVHDPLTRVQGMVAPPAPTHPLGPSLESRGSSMSRTHPNPLLTAGSPSGAGAIRSPGNALQSPKAGGGVLSPSRPPTSGGPTSPHVSLLQAMLLKRAGKPAAPTGPVSPSSRAALTSTPTSPQRPPPTLAEALDGAKKVPATIPVVTPGAGDDDDGDDDPDAELQLVGEDFADDPRADRSGDGRSYKRGRTDTPRDRQRRELAKELGWRDGLPSSTPALYRDALAEAILKSNEDGTATVDGAAAAAEAEQARAEQQLEDMHAQQRAAAALLKKPLPKYDPNEVSGRKLMADDLMALQAAELKRKRAAAAAAAEKIADQAAASTGMAAVFGVGLPTSPRRAATAVSATASRPPGAENAEPPEDESFVKLPEVDTGVQVLAPRSLIDQMGGLRAVLMRESAHSHEADERKDREIQRTFDMLEAKQAIADKMDSVFQLEVDVFTCRTCGERSGSLIGPLRAKLCREKGHDVAKMKAYRRFFECTKCHDRITVVGYRFPLYPCEKCGSKAFQRASMLKEQSNAILEELICPKVLARGVEYPFSTRSGV</sequence>
<gene>
    <name evidence="11" type="ORF">PAPYR_2139</name>
</gene>
<comment type="similarity">
    <text evidence="2">Belongs to the MCM10 family.</text>
</comment>
<evidence type="ECO:0000256" key="6">
    <source>
        <dbReference type="ARBA" id="ARBA00022771"/>
    </source>
</evidence>
<organism evidence="11 12">
    <name type="scientific">Paratrimastix pyriformis</name>
    <dbReference type="NCBI Taxonomy" id="342808"/>
    <lineage>
        <taxon>Eukaryota</taxon>
        <taxon>Metamonada</taxon>
        <taxon>Preaxostyla</taxon>
        <taxon>Paratrimastigidae</taxon>
        <taxon>Paratrimastix</taxon>
    </lineage>
</organism>
<keyword evidence="7" id="KW-0862">Zinc</keyword>
<evidence type="ECO:0000256" key="3">
    <source>
        <dbReference type="ARBA" id="ARBA00017770"/>
    </source>
</evidence>
<feature type="compositionally biased region" description="Acidic residues" evidence="9">
    <location>
        <begin position="564"/>
        <end position="575"/>
    </location>
</feature>
<evidence type="ECO:0000256" key="9">
    <source>
        <dbReference type="SAM" id="MobiDB-lite"/>
    </source>
</evidence>
<feature type="domain" description="Replication factor Mcm10 C-terminal" evidence="10">
    <location>
        <begin position="473"/>
        <end position="952"/>
    </location>
</feature>
<feature type="compositionally biased region" description="Polar residues" evidence="9">
    <location>
        <begin position="441"/>
        <end position="450"/>
    </location>
</feature>
<evidence type="ECO:0000256" key="1">
    <source>
        <dbReference type="ARBA" id="ARBA00004123"/>
    </source>
</evidence>
<feature type="region of interest" description="Disordered" evidence="9">
    <location>
        <begin position="755"/>
        <end position="775"/>
    </location>
</feature>
<dbReference type="PANTHER" id="PTHR13454:SF11">
    <property type="entry name" value="PROTEIN MCM10 HOMOLOG"/>
    <property type="match status" value="1"/>
</dbReference>